<accession>A0A9W7DRX5</accession>
<dbReference type="InterPro" id="IPR001401">
    <property type="entry name" value="Dynamin_GTPase"/>
</dbReference>
<feature type="region of interest" description="Disordered" evidence="4">
    <location>
        <begin position="126"/>
        <end position="184"/>
    </location>
</feature>
<dbReference type="GO" id="GO:0008017">
    <property type="term" value="F:microtubule binding"/>
    <property type="evidence" value="ECO:0007669"/>
    <property type="project" value="TreeGrafter"/>
</dbReference>
<evidence type="ECO:0000313" key="9">
    <source>
        <dbReference type="Proteomes" id="UP001165082"/>
    </source>
</evidence>
<dbReference type="Gene3D" id="1.20.120.1240">
    <property type="entry name" value="Dynamin, middle domain"/>
    <property type="match status" value="1"/>
</dbReference>
<feature type="domain" description="Dynamin-type G" evidence="7">
    <location>
        <begin position="74"/>
        <end position="408"/>
    </location>
</feature>
<name>A0A9W7DRX5_9STRA</name>
<dbReference type="AlphaFoldDB" id="A0A9W7DRX5"/>
<dbReference type="InterPro" id="IPR022812">
    <property type="entry name" value="Dynamin"/>
</dbReference>
<organism evidence="8 9">
    <name type="scientific">Triparma retinervis</name>
    <dbReference type="NCBI Taxonomy" id="2557542"/>
    <lineage>
        <taxon>Eukaryota</taxon>
        <taxon>Sar</taxon>
        <taxon>Stramenopiles</taxon>
        <taxon>Ochrophyta</taxon>
        <taxon>Bolidophyceae</taxon>
        <taxon>Parmales</taxon>
        <taxon>Triparmaceae</taxon>
        <taxon>Triparma</taxon>
    </lineage>
</organism>
<dbReference type="Pfam" id="PF02212">
    <property type="entry name" value="GED"/>
    <property type="match status" value="1"/>
</dbReference>
<dbReference type="Pfam" id="PF01031">
    <property type="entry name" value="Dynamin_M"/>
    <property type="match status" value="1"/>
</dbReference>
<comment type="similarity">
    <text evidence="3">Belongs to the TRAFAC class dynamin-like GTPase superfamily. Dynamin/Fzo/YdjA family.</text>
</comment>
<dbReference type="InterPro" id="IPR030381">
    <property type="entry name" value="G_DYNAMIN_dom"/>
</dbReference>
<dbReference type="InterPro" id="IPR000375">
    <property type="entry name" value="Dynamin_stalk"/>
</dbReference>
<dbReference type="SMART" id="SM00302">
    <property type="entry name" value="GED"/>
    <property type="match status" value="1"/>
</dbReference>
<evidence type="ECO:0000256" key="1">
    <source>
        <dbReference type="ARBA" id="ARBA00022741"/>
    </source>
</evidence>
<dbReference type="PRINTS" id="PR00195">
    <property type="entry name" value="DYNAMIN"/>
</dbReference>
<dbReference type="InterPro" id="IPR027417">
    <property type="entry name" value="P-loop_NTPase"/>
</dbReference>
<feature type="compositionally biased region" description="Acidic residues" evidence="4">
    <location>
        <begin position="144"/>
        <end position="160"/>
    </location>
</feature>
<dbReference type="OrthoDB" id="5061070at2759"/>
<dbReference type="InterPro" id="IPR003130">
    <property type="entry name" value="GED"/>
</dbReference>
<dbReference type="GO" id="GO:0005737">
    <property type="term" value="C:cytoplasm"/>
    <property type="evidence" value="ECO:0007669"/>
    <property type="project" value="TreeGrafter"/>
</dbReference>
<keyword evidence="1 3" id="KW-0547">Nucleotide-binding</keyword>
<dbReference type="GO" id="GO:0016020">
    <property type="term" value="C:membrane"/>
    <property type="evidence" value="ECO:0007669"/>
    <property type="project" value="TreeGrafter"/>
</dbReference>
<dbReference type="Pfam" id="PF00350">
    <property type="entry name" value="Dynamin_N"/>
    <property type="match status" value="1"/>
</dbReference>
<evidence type="ECO:0000259" key="7">
    <source>
        <dbReference type="PROSITE" id="PS51718"/>
    </source>
</evidence>
<feature type="compositionally biased region" description="Low complexity" evidence="4">
    <location>
        <begin position="126"/>
        <end position="143"/>
    </location>
</feature>
<dbReference type="PROSITE" id="PS00410">
    <property type="entry name" value="G_DYNAMIN_1"/>
    <property type="match status" value="1"/>
</dbReference>
<feature type="signal peptide" evidence="5">
    <location>
        <begin position="1"/>
        <end position="20"/>
    </location>
</feature>
<feature type="chain" id="PRO_5040951789" description="Dynamin GTPase" evidence="5">
    <location>
        <begin position="21"/>
        <end position="818"/>
    </location>
</feature>
<feature type="domain" description="GED" evidence="6">
    <location>
        <begin position="725"/>
        <end position="816"/>
    </location>
</feature>
<dbReference type="GO" id="GO:0005525">
    <property type="term" value="F:GTP binding"/>
    <property type="evidence" value="ECO:0007669"/>
    <property type="project" value="UniProtKB-KW"/>
</dbReference>
<proteinExistence type="inferred from homology"/>
<reference evidence="8" key="1">
    <citation type="submission" date="2022-07" db="EMBL/GenBank/DDBJ databases">
        <title>Genome analysis of Parmales, a sister group of diatoms, reveals the evolutionary specialization of diatoms from phago-mixotrophs to photoautotrophs.</title>
        <authorList>
            <person name="Ban H."/>
            <person name="Sato S."/>
            <person name="Yoshikawa S."/>
            <person name="Kazumasa Y."/>
            <person name="Nakamura Y."/>
            <person name="Ichinomiya M."/>
            <person name="Saitoh K."/>
            <person name="Sato N."/>
            <person name="Blanc-Mathieu R."/>
            <person name="Endo H."/>
            <person name="Kuwata A."/>
            <person name="Ogata H."/>
        </authorList>
    </citation>
    <scope>NUCLEOTIDE SEQUENCE</scope>
</reference>
<gene>
    <name evidence="8" type="ORF">TrRE_jg6313</name>
</gene>
<keyword evidence="5" id="KW-0732">Signal</keyword>
<dbReference type="GO" id="GO:0005874">
    <property type="term" value="C:microtubule"/>
    <property type="evidence" value="ECO:0007669"/>
    <property type="project" value="TreeGrafter"/>
</dbReference>
<dbReference type="SMART" id="SM00053">
    <property type="entry name" value="DYNc"/>
    <property type="match status" value="1"/>
</dbReference>
<feature type="region of interest" description="Disordered" evidence="4">
    <location>
        <begin position="629"/>
        <end position="714"/>
    </location>
</feature>
<dbReference type="PROSITE" id="PS51718">
    <property type="entry name" value="G_DYNAMIN_2"/>
    <property type="match status" value="1"/>
</dbReference>
<evidence type="ECO:0000313" key="8">
    <source>
        <dbReference type="EMBL" id="GMH52938.1"/>
    </source>
</evidence>
<sequence>MFVSGFIFPLSAVIVTNVNGSQMIGRKFSTFAHGSFLITCGFQEMSAICSGQMEQLIPVVNKLQDVFGAIGQSPIDLPQIVTIGSQSSGKSSVLENVVGKGFLPRGTGIVTRRPLVLQLYNTSNHSVPVSPGSISSSLRSPGLDDVDEETNPAEEEEADENSNLNMHTPPESKPKRKSKVSADASPVVLPGDEWGEFLHLPGEKFYSFDEIRDEIVRETDRSTGRNKGISNKSINLKIYSPRVLNLTLVDLPGITKVSVGDQPIDIEDQIREMCLHYISNPNAIILAVTAGNTDLANSDALKMARSVDPEGNRTIGVLTKLDLMDPGTDASEMLNNRVIPLRRGYVGVINRGQRDISQKRSIREGLKKEMEFFKNHPAYRSLSHRCGTSTLSKMLNSILMHHIRDCLPEIKNRITGMMADIQQELDALGTPTGDISRATLGGSLLSLLSKFAASFGNAVDGKGSSADGVEMNELYGGARISYIFNEIFGRSLTAIDPFDGLSDEDIRTAICNANGPRPSLFVPEISFDLLVRRQISRLEQPGLQCIDLVYDELQRMSSQCEPTELQRFPDLRDRMCDCVSSLLRRCVSPTQMMISNLIKVELAYINTSHPDFIGGSRAVAQLMEKMSNEGNEANRPPPTPHMGEKADPSTPVGGENEDSYHTSSERDHHNHNEKGGLMSFIFGGKKDTRQSMGGLGSPSTMVKLPQVPDTMRNNEMPTDRERIETEIIKSLIESYFNIVRKNFLDMVPKTIMYFLVNHSKDSIQNELVSELYKENEIADLLRETDDVAQRRRTCSEMRGLLGRALEIVNEVRDFNTFK</sequence>
<dbReference type="EMBL" id="BRXZ01000755">
    <property type="protein sequence ID" value="GMH52938.1"/>
    <property type="molecule type" value="Genomic_DNA"/>
</dbReference>
<protein>
    <recommendedName>
        <fullName evidence="10">Dynamin GTPase</fullName>
    </recommendedName>
</protein>
<dbReference type="PROSITE" id="PS51388">
    <property type="entry name" value="GED"/>
    <property type="match status" value="1"/>
</dbReference>
<dbReference type="CDD" id="cd08771">
    <property type="entry name" value="DLP_1"/>
    <property type="match status" value="1"/>
</dbReference>
<feature type="compositionally biased region" description="Basic and acidic residues" evidence="4">
    <location>
        <begin position="658"/>
        <end position="674"/>
    </location>
</feature>
<dbReference type="SUPFAM" id="SSF52540">
    <property type="entry name" value="P-loop containing nucleoside triphosphate hydrolases"/>
    <property type="match status" value="1"/>
</dbReference>
<dbReference type="InterPro" id="IPR045063">
    <property type="entry name" value="Dynamin_N"/>
</dbReference>
<evidence type="ECO:0000256" key="2">
    <source>
        <dbReference type="ARBA" id="ARBA00023134"/>
    </source>
</evidence>
<dbReference type="InterPro" id="IPR019762">
    <property type="entry name" value="Dynamin_GTPase_CS"/>
</dbReference>
<keyword evidence="9" id="KW-1185">Reference proteome</keyword>
<comment type="caution">
    <text evidence="8">The sequence shown here is derived from an EMBL/GenBank/DDBJ whole genome shotgun (WGS) entry which is preliminary data.</text>
</comment>
<evidence type="ECO:0000259" key="6">
    <source>
        <dbReference type="PROSITE" id="PS51388"/>
    </source>
</evidence>
<evidence type="ECO:0008006" key="10">
    <source>
        <dbReference type="Google" id="ProtNLM"/>
    </source>
</evidence>
<evidence type="ECO:0000256" key="4">
    <source>
        <dbReference type="SAM" id="MobiDB-lite"/>
    </source>
</evidence>
<dbReference type="Gene3D" id="3.40.50.300">
    <property type="entry name" value="P-loop containing nucleotide triphosphate hydrolases"/>
    <property type="match status" value="1"/>
</dbReference>
<dbReference type="GO" id="GO:0003924">
    <property type="term" value="F:GTPase activity"/>
    <property type="evidence" value="ECO:0007669"/>
    <property type="project" value="InterPro"/>
</dbReference>
<dbReference type="Proteomes" id="UP001165082">
    <property type="component" value="Unassembled WGS sequence"/>
</dbReference>
<dbReference type="PANTHER" id="PTHR11566">
    <property type="entry name" value="DYNAMIN"/>
    <property type="match status" value="1"/>
</dbReference>
<evidence type="ECO:0000256" key="5">
    <source>
        <dbReference type="SAM" id="SignalP"/>
    </source>
</evidence>
<evidence type="ECO:0000256" key="3">
    <source>
        <dbReference type="RuleBase" id="RU003932"/>
    </source>
</evidence>
<keyword evidence="2 3" id="KW-0342">GTP-binding</keyword>
<dbReference type="PANTHER" id="PTHR11566:SF21">
    <property type="entry name" value="DYNAMIN RELATED PROTEIN 1, ISOFORM A"/>
    <property type="match status" value="1"/>
</dbReference>
<dbReference type="InterPro" id="IPR020850">
    <property type="entry name" value="GED_dom"/>
</dbReference>